<keyword evidence="2" id="KW-0812">Transmembrane</keyword>
<proteinExistence type="predicted"/>
<evidence type="ECO:0000259" key="3">
    <source>
        <dbReference type="Pfam" id="PF13968"/>
    </source>
</evidence>
<dbReference type="Pfam" id="PF04578">
    <property type="entry name" value="DUF594"/>
    <property type="match status" value="1"/>
</dbReference>
<reference evidence="4" key="2">
    <citation type="submission" date="2013-04" db="UniProtKB">
        <authorList>
            <consortium name="EnsemblPlants"/>
        </authorList>
    </citation>
    <scope>IDENTIFICATION</scope>
</reference>
<dbReference type="Proteomes" id="UP000006038">
    <property type="component" value="Chromosome 5"/>
</dbReference>
<evidence type="ECO:0000256" key="1">
    <source>
        <dbReference type="SAM" id="MobiDB-lite"/>
    </source>
</evidence>
<feature type="compositionally biased region" description="Basic and acidic residues" evidence="1">
    <location>
        <begin position="230"/>
        <end position="240"/>
    </location>
</feature>
<feature type="transmembrane region" description="Helical" evidence="2">
    <location>
        <begin position="20"/>
        <end position="37"/>
    </location>
</feature>
<feature type="region of interest" description="Disordered" evidence="1">
    <location>
        <begin position="198"/>
        <end position="259"/>
    </location>
</feature>
<feature type="transmembrane region" description="Helical" evidence="2">
    <location>
        <begin position="366"/>
        <end position="388"/>
    </location>
</feature>
<evidence type="ECO:0000256" key="2">
    <source>
        <dbReference type="SAM" id="Phobius"/>
    </source>
</evidence>
<name>J3M6N6_ORYBR</name>
<gene>
    <name evidence="4" type="primary">LOC107304190</name>
</gene>
<dbReference type="Gramene" id="OB05G22600.1">
    <property type="protein sequence ID" value="OB05G22600.1"/>
    <property type="gene ID" value="OB05G22600"/>
</dbReference>
<keyword evidence="2" id="KW-0472">Membrane</keyword>
<protein>
    <recommendedName>
        <fullName evidence="3">DUF4220 domain-containing protein</fullName>
    </recommendedName>
</protein>
<dbReference type="AlphaFoldDB" id="J3M6N6"/>
<evidence type="ECO:0000313" key="5">
    <source>
        <dbReference type="Proteomes" id="UP000006038"/>
    </source>
</evidence>
<dbReference type="PANTHER" id="PTHR31325">
    <property type="entry name" value="OS01G0798800 PROTEIN-RELATED"/>
    <property type="match status" value="1"/>
</dbReference>
<keyword evidence="5" id="KW-1185">Reference proteome</keyword>
<keyword evidence="2" id="KW-1133">Transmembrane helix</keyword>
<feature type="domain" description="DUF4220" evidence="3">
    <location>
        <begin position="52"/>
        <end position="447"/>
    </location>
</feature>
<accession>J3M6N6</accession>
<evidence type="ECO:0000313" key="4">
    <source>
        <dbReference type="EnsemblPlants" id="OB05G22600.1"/>
    </source>
</evidence>
<dbReference type="OMA" id="NEDSHGQ"/>
<feature type="transmembrane region" description="Helical" evidence="2">
    <location>
        <begin position="339"/>
        <end position="360"/>
    </location>
</feature>
<reference evidence="4" key="1">
    <citation type="journal article" date="2013" name="Nat. Commun.">
        <title>Whole-genome sequencing of Oryza brachyantha reveals mechanisms underlying Oryza genome evolution.</title>
        <authorList>
            <person name="Chen J."/>
            <person name="Huang Q."/>
            <person name="Gao D."/>
            <person name="Wang J."/>
            <person name="Lang Y."/>
            <person name="Liu T."/>
            <person name="Li B."/>
            <person name="Bai Z."/>
            <person name="Luis Goicoechea J."/>
            <person name="Liang C."/>
            <person name="Chen C."/>
            <person name="Zhang W."/>
            <person name="Sun S."/>
            <person name="Liao Y."/>
            <person name="Zhang X."/>
            <person name="Yang L."/>
            <person name="Song C."/>
            <person name="Wang M."/>
            <person name="Shi J."/>
            <person name="Liu G."/>
            <person name="Liu J."/>
            <person name="Zhou H."/>
            <person name="Zhou W."/>
            <person name="Yu Q."/>
            <person name="An N."/>
            <person name="Chen Y."/>
            <person name="Cai Q."/>
            <person name="Wang B."/>
            <person name="Liu B."/>
            <person name="Min J."/>
            <person name="Huang Y."/>
            <person name="Wu H."/>
            <person name="Li Z."/>
            <person name="Zhang Y."/>
            <person name="Yin Y."/>
            <person name="Song W."/>
            <person name="Jiang J."/>
            <person name="Jackson S.A."/>
            <person name="Wing R.A."/>
            <person name="Wang J."/>
            <person name="Chen M."/>
        </authorList>
    </citation>
    <scope>NUCLEOTIDE SEQUENCE [LARGE SCALE GENOMIC DNA]</scope>
    <source>
        <strain evidence="4">cv. IRGC 101232</strain>
    </source>
</reference>
<feature type="transmembrane region" description="Helical" evidence="2">
    <location>
        <begin position="49"/>
        <end position="69"/>
    </location>
</feature>
<dbReference type="STRING" id="4533.J3M6N6"/>
<dbReference type="InterPro" id="IPR007658">
    <property type="entry name" value="DUF594"/>
</dbReference>
<dbReference type="Pfam" id="PF13968">
    <property type="entry name" value="DUF4220"/>
    <property type="match status" value="1"/>
</dbReference>
<sequence length="786" mass="89577">MEQSSTKIIVQQLKDWEIQILLLLSFALQLILFFFGGHRRRSNRVMLRILLWLTYLSADFIAVYALGYLSRHLPTTTDSHTYYQARLGKNLLFPSQSHHDLTPLWAPFLLVHLGGQDTVTAFSIEDNELWSRHLLNMLVQVCLVLFVLWNSVAHNRLVIPAALLFFAGVIKYGERIWALKCASQKSLKNSINTEEEDINIDSDRRRQEEEESNEDSHGQHQGGDGNIEDGNGRNKHEGSNRDAGQFIGDGNQEKDGSNLDGKHQMVLEYSSLVKGALRFMPTLRKIFVGRKGFDIKDILSRHKVSQDAEVAFKTVEVELSMMYDELYTKTRVIQTRNGTILRSVSLAFTVVAFVVFILMTGAKQRYYSSTVAIDIAITYTLFTGAFFLEACSIATSMLSPRAWSSIEAQGRRRCSSLSRATWSMFGRTQLERTWWSNSVRQYNVVRYFRLVDDKSRVGKMISMVGAKELWSKLRHTRQEKVTTFMKESIHQAIYQGKLRRPLNVSPELYSVLTGHFELVLLTMHGFTELFLSMLERNSDFDLDDKMQILVQTCKVISDYMFFLLVLQPSMLPVRSSAGVYSMLETIFKFTPGEDLSTKEQFLESFFKRVETPRHDLKGTAGRMLEDGQDIGAALQLMVDIWVRLLIYAAGKSPAQEHARQLSMGGELLTFVWLLMAHHQLGDVSAEQFELVERLATGEIVLGPGHHTISDILIMLLPRTPSNMTWMAIGPMSPGLNGFCIQWVWVWVKICIHGFVGMGTREAMGWYYKPEALEIVEALFVCVDMIG</sequence>
<dbReference type="HOGENOM" id="CLU_009180_3_0_1"/>
<organism evidence="4">
    <name type="scientific">Oryza brachyantha</name>
    <name type="common">malo sina</name>
    <dbReference type="NCBI Taxonomy" id="4533"/>
    <lineage>
        <taxon>Eukaryota</taxon>
        <taxon>Viridiplantae</taxon>
        <taxon>Streptophyta</taxon>
        <taxon>Embryophyta</taxon>
        <taxon>Tracheophyta</taxon>
        <taxon>Spermatophyta</taxon>
        <taxon>Magnoliopsida</taxon>
        <taxon>Liliopsida</taxon>
        <taxon>Poales</taxon>
        <taxon>Poaceae</taxon>
        <taxon>BOP clade</taxon>
        <taxon>Oryzoideae</taxon>
        <taxon>Oryzeae</taxon>
        <taxon>Oryzinae</taxon>
        <taxon>Oryza</taxon>
    </lineage>
</organism>
<feature type="compositionally biased region" description="Basic and acidic residues" evidence="1">
    <location>
        <begin position="201"/>
        <end position="218"/>
    </location>
</feature>
<feature type="transmembrane region" description="Helical" evidence="2">
    <location>
        <begin position="158"/>
        <end position="178"/>
    </location>
</feature>
<dbReference type="InterPro" id="IPR025315">
    <property type="entry name" value="DUF4220"/>
</dbReference>
<dbReference type="EnsemblPlants" id="OB05G22600.1">
    <property type="protein sequence ID" value="OB05G22600.1"/>
    <property type="gene ID" value="OB05G22600"/>
</dbReference>
<dbReference type="eggNOG" id="ENOG502QQBP">
    <property type="taxonomic scope" value="Eukaryota"/>
</dbReference>